<evidence type="ECO:0000256" key="4">
    <source>
        <dbReference type="ARBA" id="ARBA00022519"/>
    </source>
</evidence>
<dbReference type="GO" id="GO:0022857">
    <property type="term" value="F:transmembrane transporter activity"/>
    <property type="evidence" value="ECO:0007669"/>
    <property type="project" value="InterPro"/>
</dbReference>
<dbReference type="GO" id="GO:0005886">
    <property type="term" value="C:plasma membrane"/>
    <property type="evidence" value="ECO:0007669"/>
    <property type="project" value="UniProtKB-SubCell"/>
</dbReference>
<dbReference type="PANTHER" id="PTHR32196">
    <property type="entry name" value="ABC TRANSPORTER PERMEASE PROTEIN YPHD-RELATED-RELATED"/>
    <property type="match status" value="1"/>
</dbReference>
<keyword evidence="5 9" id="KW-0812">Transmembrane</keyword>
<evidence type="ECO:0000313" key="10">
    <source>
        <dbReference type="EMBL" id="EHI58519.1"/>
    </source>
</evidence>
<proteinExistence type="predicted"/>
<feature type="transmembrane region" description="Helical" evidence="9">
    <location>
        <begin position="234"/>
        <end position="253"/>
    </location>
</feature>
<keyword evidence="7 9" id="KW-0472">Membrane</keyword>
<feature type="transmembrane region" description="Helical" evidence="9">
    <location>
        <begin position="12"/>
        <end position="32"/>
    </location>
</feature>
<evidence type="ECO:0000256" key="5">
    <source>
        <dbReference type="ARBA" id="ARBA00022692"/>
    </source>
</evidence>
<organism evidence="10 11">
    <name type="scientific">Hungatella hathewayi WAL-18680</name>
    <dbReference type="NCBI Taxonomy" id="742737"/>
    <lineage>
        <taxon>Bacteria</taxon>
        <taxon>Bacillati</taxon>
        <taxon>Bacillota</taxon>
        <taxon>Clostridia</taxon>
        <taxon>Lachnospirales</taxon>
        <taxon>Lachnospiraceae</taxon>
        <taxon>Hungatella</taxon>
    </lineage>
</organism>
<evidence type="ECO:0000313" key="11">
    <source>
        <dbReference type="Proteomes" id="UP000005384"/>
    </source>
</evidence>
<dbReference type="AlphaFoldDB" id="G5IJ05"/>
<dbReference type="CDD" id="cd06579">
    <property type="entry name" value="TM_PBP1_transp_AraH_like"/>
    <property type="match status" value="1"/>
</dbReference>
<feature type="transmembrane region" description="Helical" evidence="9">
    <location>
        <begin position="265"/>
        <end position="284"/>
    </location>
</feature>
<name>G5IJ05_9FIRM</name>
<evidence type="ECO:0000256" key="3">
    <source>
        <dbReference type="ARBA" id="ARBA00022475"/>
    </source>
</evidence>
<keyword evidence="4" id="KW-0997">Cell inner membrane</keyword>
<evidence type="ECO:0000256" key="9">
    <source>
        <dbReference type="SAM" id="Phobius"/>
    </source>
</evidence>
<dbReference type="EMBL" id="ADLN01000096">
    <property type="protein sequence ID" value="EHI58519.1"/>
    <property type="molecule type" value="Genomic_DNA"/>
</dbReference>
<feature type="transmembrane region" description="Helical" evidence="9">
    <location>
        <begin position="91"/>
        <end position="113"/>
    </location>
</feature>
<reference evidence="10 11" key="1">
    <citation type="submission" date="2011-08" db="EMBL/GenBank/DDBJ databases">
        <title>The Genome Sequence of Clostridium hathewayi WAL-18680.</title>
        <authorList>
            <consortium name="The Broad Institute Genome Sequencing Platform"/>
            <person name="Earl A."/>
            <person name="Ward D."/>
            <person name="Feldgarden M."/>
            <person name="Gevers D."/>
            <person name="Finegold S.M."/>
            <person name="Summanen P.H."/>
            <person name="Molitoris D.R."/>
            <person name="Song M."/>
            <person name="Daigneault M."/>
            <person name="Allen-Vercoe E."/>
            <person name="Young S.K."/>
            <person name="Zeng Q."/>
            <person name="Gargeya S."/>
            <person name="Fitzgerald M."/>
            <person name="Haas B."/>
            <person name="Abouelleil A."/>
            <person name="Alvarado L."/>
            <person name="Arachchi H.M."/>
            <person name="Berlin A."/>
            <person name="Brown A."/>
            <person name="Chapman S.B."/>
            <person name="Chen Z."/>
            <person name="Dunbar C."/>
            <person name="Freedman E."/>
            <person name="Gearin G."/>
            <person name="Gellesch M."/>
            <person name="Goldberg J."/>
            <person name="Griggs A."/>
            <person name="Gujja S."/>
            <person name="Heiman D."/>
            <person name="Howarth C."/>
            <person name="Larson L."/>
            <person name="Lui A."/>
            <person name="MacDonald P.J.P."/>
            <person name="Montmayeur A."/>
            <person name="Murphy C."/>
            <person name="Neiman D."/>
            <person name="Pearson M."/>
            <person name="Priest M."/>
            <person name="Roberts A."/>
            <person name="Saif S."/>
            <person name="Shea T."/>
            <person name="Shenoy N."/>
            <person name="Sisk P."/>
            <person name="Stolte C."/>
            <person name="Sykes S."/>
            <person name="Wortman J."/>
            <person name="Nusbaum C."/>
            <person name="Birren B."/>
        </authorList>
    </citation>
    <scope>NUCLEOTIDE SEQUENCE [LARGE SCALE GENOMIC DNA]</scope>
    <source>
        <strain evidence="10 11">WAL-18680</strain>
    </source>
</reference>
<comment type="subcellular location">
    <subcellularLocation>
        <location evidence="1">Cell membrane</location>
        <topology evidence="1">Multi-pass membrane protein</topology>
    </subcellularLocation>
</comment>
<feature type="transmembrane region" description="Helical" evidence="9">
    <location>
        <begin position="209"/>
        <end position="228"/>
    </location>
</feature>
<evidence type="ECO:0000256" key="8">
    <source>
        <dbReference type="ARBA" id="ARBA00039381"/>
    </source>
</evidence>
<evidence type="ECO:0000256" key="1">
    <source>
        <dbReference type="ARBA" id="ARBA00004651"/>
    </source>
</evidence>
<dbReference type="InterPro" id="IPR001851">
    <property type="entry name" value="ABC_transp_permease"/>
</dbReference>
<feature type="transmembrane region" description="Helical" evidence="9">
    <location>
        <begin position="120"/>
        <end position="137"/>
    </location>
</feature>
<dbReference type="PATRIC" id="fig|742737.3.peg.3457"/>
<evidence type="ECO:0000256" key="7">
    <source>
        <dbReference type="ARBA" id="ARBA00023136"/>
    </source>
</evidence>
<keyword evidence="11" id="KW-1185">Reference proteome</keyword>
<accession>G5IJ05</accession>
<keyword evidence="6 9" id="KW-1133">Transmembrane helix</keyword>
<dbReference type="OrthoDB" id="9815820at2"/>
<gene>
    <name evidence="10" type="ORF">HMPREF9473_03478</name>
</gene>
<evidence type="ECO:0000256" key="6">
    <source>
        <dbReference type="ARBA" id="ARBA00022989"/>
    </source>
</evidence>
<dbReference type="Proteomes" id="UP000005384">
    <property type="component" value="Unassembled WGS sequence"/>
</dbReference>
<dbReference type="HOGENOM" id="CLU_028880_4_1_9"/>
<sequence>MKKVVDFCQRNLAWVLLMVCCIIFTIISPNFLTVRNILNILNQNAYIIIAAFGISFIMMSGGMDLSVGYMMSVGGILSALMLTRLGLGVPLVVILTIAIVTLMSTFTTVISHLLGIDRMFVSFGTMTIYQGLSYIISDSKTISGLSDSYKFIGQGTLFGTNLTFALVLTIILGIIVSFILNKTYFVRYVFALGGNPDAARLAGINVRKIELYIAAIAGAFMGIASLVLTARVGSAAATTATGTEFTVITGLLLGGVSIRGGEGKINGCIAGILLIGLLGNGMQLAGMNVYWQYVAKGIIMLATIGFDTYQVKRRAAFLNARKETKKETEKIAVKA</sequence>
<keyword evidence="2" id="KW-0813">Transport</keyword>
<comment type="caution">
    <text evidence="10">The sequence shown here is derived from an EMBL/GenBank/DDBJ whole genome shotgun (WGS) entry which is preliminary data.</text>
</comment>
<feature type="transmembrane region" description="Helical" evidence="9">
    <location>
        <begin position="67"/>
        <end position="85"/>
    </location>
</feature>
<keyword evidence="3" id="KW-1003">Cell membrane</keyword>
<dbReference type="RefSeq" id="WP_006781468.1">
    <property type="nucleotide sequence ID" value="NZ_CP040506.1"/>
</dbReference>
<feature type="transmembrane region" description="Helical" evidence="9">
    <location>
        <begin position="157"/>
        <end position="180"/>
    </location>
</feature>
<dbReference type="PANTHER" id="PTHR32196:SF71">
    <property type="entry name" value="AUTOINDUCER 2 IMPORT SYSTEM PERMEASE PROTEIN LSRD"/>
    <property type="match status" value="1"/>
</dbReference>
<dbReference type="Pfam" id="PF02653">
    <property type="entry name" value="BPD_transp_2"/>
    <property type="match status" value="1"/>
</dbReference>
<feature type="transmembrane region" description="Helical" evidence="9">
    <location>
        <begin position="44"/>
        <end position="60"/>
    </location>
</feature>
<protein>
    <recommendedName>
        <fullName evidence="8">Autoinducer 2 import system permease protein LsrD</fullName>
    </recommendedName>
</protein>
<evidence type="ECO:0000256" key="2">
    <source>
        <dbReference type="ARBA" id="ARBA00022448"/>
    </source>
</evidence>
<feature type="transmembrane region" description="Helical" evidence="9">
    <location>
        <begin position="290"/>
        <end position="309"/>
    </location>
</feature>